<dbReference type="AlphaFoldDB" id="A0A7W8NHJ7"/>
<protein>
    <recommendedName>
        <fullName evidence="1">Schlafen AlbA-2 domain-containing protein</fullName>
    </recommendedName>
</protein>
<dbReference type="Pfam" id="PF04326">
    <property type="entry name" value="SLFN_AlbA_2"/>
    <property type="match status" value="1"/>
</dbReference>
<reference evidence="2 3" key="1">
    <citation type="submission" date="2020-08" db="EMBL/GenBank/DDBJ databases">
        <title>Genomic Encyclopedia of Type Strains, Phase IV (KMG-IV): sequencing the most valuable type-strain genomes for metagenomic binning, comparative biology and taxonomic classification.</title>
        <authorList>
            <person name="Goeker M."/>
        </authorList>
    </citation>
    <scope>NUCLEOTIDE SEQUENCE [LARGE SCALE GENOMIC DNA]</scope>
    <source>
        <strain evidence="2 3">DSM 27939</strain>
    </source>
</reference>
<name>A0A7W8NHJ7_9DEIO</name>
<feature type="domain" description="Schlafen AlbA-2" evidence="1">
    <location>
        <begin position="23"/>
        <end position="158"/>
    </location>
</feature>
<sequence>MTQPNREQEAAEYRINLLRYPNERPDVDYKAAMAFQKREPFGIKLIKHIIAFANGGGGTIIIGFKEDGNGRHLPDDEMTPDIAGSYDPTVLTPAVNEAVRGSVGVRLQIHKEILDDVTYPIITVESFQELPYFCAVDRNDERGRPLLKQGALYIRSNEASSVELATPDDWLRLLEVAVTRRQDDLLIRFGALIRQFGLAPQEAHGASLDQLKQDFQNWVEQQKAEALRLAIEGDREILGSCLFAYGPVKPLPTRIDSDLLKVMQEARRPNTGWPIGLIPYGFRNPKDRLTPVDEGLRTVIGLNEEGHYDYWLLTRSGAFFLFRNLEEDETFWGDRFRPGATLSGPTVVWRIAEALDHCIALYRSLGVAGEAMVFFEVEYDGLTGRTLTDDKGRAIRAGPATRKTTRFLRTASLDQMVADADGIVLEAVREIVSVFQFFDVPPAYVARELQEYRNSNVSG</sequence>
<dbReference type="EMBL" id="JACHFL010000024">
    <property type="protein sequence ID" value="MBB5365955.1"/>
    <property type="molecule type" value="Genomic_DNA"/>
</dbReference>
<dbReference type="Proteomes" id="UP000552709">
    <property type="component" value="Unassembled WGS sequence"/>
</dbReference>
<dbReference type="InterPro" id="IPR038461">
    <property type="entry name" value="Schlafen_AlbA_2_dom_sf"/>
</dbReference>
<evidence type="ECO:0000259" key="1">
    <source>
        <dbReference type="Pfam" id="PF04326"/>
    </source>
</evidence>
<dbReference type="RefSeq" id="WP_184137860.1">
    <property type="nucleotide sequence ID" value="NZ_JACHFL010000024.1"/>
</dbReference>
<organism evidence="2 3">
    <name type="scientific">Deinococcus humi</name>
    <dbReference type="NCBI Taxonomy" id="662880"/>
    <lineage>
        <taxon>Bacteria</taxon>
        <taxon>Thermotogati</taxon>
        <taxon>Deinococcota</taxon>
        <taxon>Deinococci</taxon>
        <taxon>Deinococcales</taxon>
        <taxon>Deinococcaceae</taxon>
        <taxon>Deinococcus</taxon>
    </lineage>
</organism>
<evidence type="ECO:0000313" key="2">
    <source>
        <dbReference type="EMBL" id="MBB5365955.1"/>
    </source>
</evidence>
<dbReference type="InterPro" id="IPR007421">
    <property type="entry name" value="Schlafen_AlbA_2_dom"/>
</dbReference>
<gene>
    <name evidence="2" type="ORF">HNQ08_005081</name>
</gene>
<evidence type="ECO:0000313" key="3">
    <source>
        <dbReference type="Proteomes" id="UP000552709"/>
    </source>
</evidence>
<accession>A0A7W8NHJ7</accession>
<proteinExistence type="predicted"/>
<keyword evidence="3" id="KW-1185">Reference proteome</keyword>
<dbReference type="Gene3D" id="3.30.950.30">
    <property type="entry name" value="Schlafen, AAA domain"/>
    <property type="match status" value="1"/>
</dbReference>
<comment type="caution">
    <text evidence="2">The sequence shown here is derived from an EMBL/GenBank/DDBJ whole genome shotgun (WGS) entry which is preliminary data.</text>
</comment>